<evidence type="ECO:0000256" key="2">
    <source>
        <dbReference type="ARBA" id="ARBA00009045"/>
    </source>
</evidence>
<feature type="transmembrane region" description="Helical" evidence="7">
    <location>
        <begin position="148"/>
        <end position="167"/>
    </location>
</feature>
<evidence type="ECO:0000256" key="1">
    <source>
        <dbReference type="ARBA" id="ARBA00004141"/>
    </source>
</evidence>
<evidence type="ECO:0000256" key="6">
    <source>
        <dbReference type="ARBA" id="ARBA00023136"/>
    </source>
</evidence>
<feature type="transmembrane region" description="Helical" evidence="7">
    <location>
        <begin position="86"/>
        <end position="110"/>
    </location>
</feature>
<keyword evidence="5 7" id="KW-1133">Transmembrane helix</keyword>
<organism evidence="9 10">
    <name type="scientific">Roseovarius marisflavi</name>
    <dbReference type="NCBI Taxonomy" id="1054996"/>
    <lineage>
        <taxon>Bacteria</taxon>
        <taxon>Pseudomonadati</taxon>
        <taxon>Pseudomonadota</taxon>
        <taxon>Alphaproteobacteria</taxon>
        <taxon>Rhodobacterales</taxon>
        <taxon>Roseobacteraceae</taxon>
        <taxon>Roseovarius</taxon>
    </lineage>
</organism>
<dbReference type="GO" id="GO:0006508">
    <property type="term" value="P:proteolysis"/>
    <property type="evidence" value="ECO:0007669"/>
    <property type="project" value="UniProtKB-KW"/>
</dbReference>
<dbReference type="InterPro" id="IPR050925">
    <property type="entry name" value="Rhomboid_protease_S54"/>
</dbReference>
<name>A0A1M7CFV4_9RHOB</name>
<dbReference type="Gene3D" id="1.20.1540.10">
    <property type="entry name" value="Rhomboid-like"/>
    <property type="match status" value="1"/>
</dbReference>
<evidence type="ECO:0000313" key="9">
    <source>
        <dbReference type="EMBL" id="SHL66151.1"/>
    </source>
</evidence>
<feature type="domain" description="Peptidase S54 rhomboid" evidence="8">
    <location>
        <begin position="85"/>
        <end position="221"/>
    </location>
</feature>
<dbReference type="EMBL" id="FRBN01000025">
    <property type="protein sequence ID" value="SHL66151.1"/>
    <property type="molecule type" value="Genomic_DNA"/>
</dbReference>
<keyword evidence="6 7" id="KW-0472">Membrane</keyword>
<evidence type="ECO:0000256" key="3">
    <source>
        <dbReference type="ARBA" id="ARBA00022692"/>
    </source>
</evidence>
<dbReference type="GO" id="GO:0004252">
    <property type="term" value="F:serine-type endopeptidase activity"/>
    <property type="evidence" value="ECO:0007669"/>
    <property type="project" value="InterPro"/>
</dbReference>
<dbReference type="Pfam" id="PF01694">
    <property type="entry name" value="Rhomboid"/>
    <property type="match status" value="1"/>
</dbReference>
<dbReference type="Proteomes" id="UP000184191">
    <property type="component" value="Unassembled WGS sequence"/>
</dbReference>
<evidence type="ECO:0000313" key="10">
    <source>
        <dbReference type="Proteomes" id="UP000184191"/>
    </source>
</evidence>
<comment type="similarity">
    <text evidence="2">Belongs to the peptidase S54 family.</text>
</comment>
<evidence type="ECO:0000256" key="7">
    <source>
        <dbReference type="SAM" id="Phobius"/>
    </source>
</evidence>
<reference evidence="10" key="1">
    <citation type="submission" date="2016-11" db="EMBL/GenBank/DDBJ databases">
        <authorList>
            <person name="Varghese N."/>
            <person name="Submissions S."/>
        </authorList>
    </citation>
    <scope>NUCLEOTIDE SEQUENCE [LARGE SCALE GENOMIC DNA]</scope>
    <source>
        <strain evidence="10">DSM 29327</strain>
    </source>
</reference>
<keyword evidence="10" id="KW-1185">Reference proteome</keyword>
<keyword evidence="4" id="KW-0378">Hydrolase</keyword>
<dbReference type="InterPro" id="IPR022764">
    <property type="entry name" value="Peptidase_S54_rhomboid_dom"/>
</dbReference>
<evidence type="ECO:0000256" key="5">
    <source>
        <dbReference type="ARBA" id="ARBA00022989"/>
    </source>
</evidence>
<protein>
    <submittedName>
        <fullName evidence="9">Membrane associated serine protease, rhomboid family</fullName>
    </submittedName>
</protein>
<evidence type="ECO:0000259" key="8">
    <source>
        <dbReference type="Pfam" id="PF01694"/>
    </source>
</evidence>
<keyword evidence="3 7" id="KW-0812">Transmembrane</keyword>
<dbReference type="PANTHER" id="PTHR43731">
    <property type="entry name" value="RHOMBOID PROTEASE"/>
    <property type="match status" value="1"/>
</dbReference>
<feature type="transmembrane region" description="Helical" evidence="7">
    <location>
        <begin position="179"/>
        <end position="197"/>
    </location>
</feature>
<evidence type="ECO:0000256" key="4">
    <source>
        <dbReference type="ARBA" id="ARBA00022801"/>
    </source>
</evidence>
<feature type="transmembrane region" description="Helical" evidence="7">
    <location>
        <begin position="20"/>
        <end position="43"/>
    </location>
</feature>
<dbReference type="STRING" id="1054996.SAMN05444414_12516"/>
<feature type="transmembrane region" description="Helical" evidence="7">
    <location>
        <begin position="203"/>
        <end position="220"/>
    </location>
</feature>
<dbReference type="SUPFAM" id="SSF144091">
    <property type="entry name" value="Rhomboid-like"/>
    <property type="match status" value="1"/>
</dbReference>
<gene>
    <name evidence="9" type="ORF">SAMN05444414_12516</name>
</gene>
<dbReference type="PANTHER" id="PTHR43731:SF14">
    <property type="entry name" value="PRESENILIN-ASSOCIATED RHOMBOID-LIKE PROTEIN, MITOCHONDRIAL"/>
    <property type="match status" value="1"/>
</dbReference>
<comment type="subcellular location">
    <subcellularLocation>
        <location evidence="1">Membrane</location>
        <topology evidence="1">Multi-pass membrane protein</topology>
    </subcellularLocation>
</comment>
<dbReference type="InterPro" id="IPR035952">
    <property type="entry name" value="Rhomboid-like_sf"/>
</dbReference>
<feature type="transmembrane region" description="Helical" evidence="7">
    <location>
        <begin position="122"/>
        <end position="142"/>
    </location>
</feature>
<dbReference type="GO" id="GO:0016020">
    <property type="term" value="C:membrane"/>
    <property type="evidence" value="ECO:0007669"/>
    <property type="project" value="UniProtKB-SubCell"/>
</dbReference>
<accession>A0A1M7CFV4</accession>
<proteinExistence type="inferred from homology"/>
<sequence length="226" mass="24568">MAHPVVMENRPSPPRRLPLILWVAAHGSLIAIVVICVAIEVILQGADHGFWGSPRWRGLAYQNGGFWRGLLDNWQPNYAAQPVTMFASYGFLHGGVMHLLVNMITLVSLGQLVIERVGQLRFALIYALSLLGGALGFALLSAAVQPMVGASGALFGLAGVVTGWEYTARRLAREGIGPVLRVIGLLTLLNVIMYWAMDGNLAWETHLGGFLAGWAAGWWVREIDQS</sequence>
<keyword evidence="9" id="KW-0645">Protease</keyword>
<dbReference type="AlphaFoldDB" id="A0A1M7CFV4"/>